<dbReference type="InterPro" id="IPR015847">
    <property type="entry name" value="ExoRNase_PH_dom2"/>
</dbReference>
<feature type="domain" description="Exoribonuclease phosphorolytic" evidence="8">
    <location>
        <begin position="188"/>
        <end position="254"/>
    </location>
</feature>
<gene>
    <name evidence="9" type="ORF">PGABG01_1362200</name>
</gene>
<dbReference type="PANTHER" id="PTHR11097">
    <property type="entry name" value="EXOSOME COMPLEX EXONUCLEASE RIBOSOMAL RNA PROCESSING PROTEIN"/>
    <property type="match status" value="1"/>
</dbReference>
<evidence type="ECO:0000313" key="10">
    <source>
        <dbReference type="Proteomes" id="UP000831156"/>
    </source>
</evidence>
<dbReference type="InterPro" id="IPR050590">
    <property type="entry name" value="Exosome_comp_Rrp42_subfam"/>
</dbReference>
<dbReference type="EMBL" id="LT969436">
    <property type="protein sequence ID" value="SOV18258.1"/>
    <property type="molecule type" value="Genomic_DNA"/>
</dbReference>
<evidence type="ECO:0000256" key="4">
    <source>
        <dbReference type="ARBA" id="ARBA00022490"/>
    </source>
</evidence>
<dbReference type="Pfam" id="PF03725">
    <property type="entry name" value="RNase_PH_C"/>
    <property type="match status" value="1"/>
</dbReference>
<evidence type="ECO:0000256" key="5">
    <source>
        <dbReference type="ARBA" id="ARBA00022884"/>
    </source>
</evidence>
<dbReference type="InterPro" id="IPR033100">
    <property type="entry name" value="Rrp45"/>
</dbReference>
<feature type="domain" description="Exoribonuclease phosphorolytic" evidence="7">
    <location>
        <begin position="38"/>
        <end position="158"/>
    </location>
</feature>
<keyword evidence="6" id="KW-0539">Nucleus</keyword>
<proteinExistence type="inferred from homology"/>
<dbReference type="InterPro" id="IPR001247">
    <property type="entry name" value="ExoRNase_PH_dom1"/>
</dbReference>
<dbReference type="SUPFAM" id="SSF55666">
    <property type="entry name" value="Ribonuclease PH domain 2-like"/>
    <property type="match status" value="1"/>
</dbReference>
<comment type="similarity">
    <text evidence="3">Belongs to the RNase PH family.</text>
</comment>
<name>A0ABY1UTT5_9APIC</name>
<protein>
    <submittedName>
        <fullName evidence="9">Exosome complex component RRP45, putative</fullName>
    </submittedName>
</protein>
<reference evidence="9" key="1">
    <citation type="submission" date="2016-09" db="EMBL/GenBank/DDBJ databases">
        <authorList>
            <consortium name="Pathogen Informatics"/>
            <person name="Sun Q."/>
            <person name="Inoue M."/>
        </authorList>
    </citation>
    <scope>NUCLEOTIDE SEQUENCE</scope>
</reference>
<accession>A0ABY1UTT5</accession>
<evidence type="ECO:0000256" key="3">
    <source>
        <dbReference type="ARBA" id="ARBA00006678"/>
    </source>
</evidence>
<evidence type="ECO:0000313" key="9">
    <source>
        <dbReference type="EMBL" id="SOV18258.1"/>
    </source>
</evidence>
<evidence type="ECO:0000259" key="8">
    <source>
        <dbReference type="Pfam" id="PF03725"/>
    </source>
</evidence>
<keyword evidence="4" id="KW-0963">Cytoplasm</keyword>
<evidence type="ECO:0000256" key="1">
    <source>
        <dbReference type="ARBA" id="ARBA00004123"/>
    </source>
</evidence>
<dbReference type="InterPro" id="IPR020568">
    <property type="entry name" value="Ribosomal_Su5_D2-typ_SF"/>
</dbReference>
<sequence length="505" mass="58670">MIICNNNVNHFWKNIKKNIRLDGRTFEDSRNVCINFLKDYGHVEITIGYTKVICKITSEIVKPHDRKLKEGMLKINLDIDNSIDENENNDNISDECLEIKNIIDRVLKTSNIINFESLCIIPGKKVWCIYINIMVIENDGNLTDACYLSAYCGLVHFKNHQVKVIKNGNIIIDKEDINYSPLSILNSPIVTTFAFYEEDDVCLIDPCLYEEEFMSSKISIALNKNGNLISLLKPGGIPLACSHIMESIEIAKKRILTILKILEDTLEEDKNIRNYLNKRNLHVKYSSLPVTIKYDNSFKLKPDISLERYTKNSQIFEDTIKKIEEYIKYNQVQECLNNMNVKLQENNEDAIDIYTLNREGNLNEYHNFNEQDNKRYTNENININKHNINNQNSIDPMKNTNLLNPKDIAIIKRQEFLDNHYDANNNNNKYNKQANKTFKKEIIDFSNSFTKCHNKSNNFSDNQNDICEQHDNSQESSDDVSTIRSDESSDIDFSVAINQNLKKKK</sequence>
<dbReference type="CDD" id="cd11368">
    <property type="entry name" value="RNase_PH_RRP45"/>
    <property type="match status" value="1"/>
</dbReference>
<dbReference type="Proteomes" id="UP000831156">
    <property type="component" value="Chromosome 13"/>
</dbReference>
<dbReference type="Pfam" id="PF01138">
    <property type="entry name" value="RNase_PH"/>
    <property type="match status" value="1"/>
</dbReference>
<evidence type="ECO:0000259" key="7">
    <source>
        <dbReference type="Pfam" id="PF01138"/>
    </source>
</evidence>
<keyword evidence="5" id="KW-0694">RNA-binding</keyword>
<dbReference type="PANTHER" id="PTHR11097:SF14">
    <property type="entry name" value="EXOSOME COMPLEX COMPONENT RRP45"/>
    <property type="match status" value="1"/>
</dbReference>
<organism evidence="9 10">
    <name type="scientific">Plasmodium gaboni</name>
    <dbReference type="NCBI Taxonomy" id="647221"/>
    <lineage>
        <taxon>Eukaryota</taxon>
        <taxon>Sar</taxon>
        <taxon>Alveolata</taxon>
        <taxon>Apicomplexa</taxon>
        <taxon>Aconoidasida</taxon>
        <taxon>Haemosporida</taxon>
        <taxon>Plasmodiidae</taxon>
        <taxon>Plasmodium</taxon>
        <taxon>Plasmodium (Laverania)</taxon>
    </lineage>
</organism>
<evidence type="ECO:0000256" key="2">
    <source>
        <dbReference type="ARBA" id="ARBA00004496"/>
    </source>
</evidence>
<evidence type="ECO:0000256" key="6">
    <source>
        <dbReference type="ARBA" id="ARBA00023242"/>
    </source>
</evidence>
<dbReference type="SUPFAM" id="SSF54211">
    <property type="entry name" value="Ribosomal protein S5 domain 2-like"/>
    <property type="match status" value="1"/>
</dbReference>
<dbReference type="InterPro" id="IPR036345">
    <property type="entry name" value="ExoRNase_PH_dom2_sf"/>
</dbReference>
<dbReference type="InterPro" id="IPR027408">
    <property type="entry name" value="PNPase/RNase_PH_dom_sf"/>
</dbReference>
<dbReference type="Gene3D" id="3.30.230.70">
    <property type="entry name" value="GHMP Kinase, N-terminal domain"/>
    <property type="match status" value="1"/>
</dbReference>
<keyword evidence="10" id="KW-1185">Reference proteome</keyword>
<comment type="subcellular location">
    <subcellularLocation>
        <location evidence="2">Cytoplasm</location>
    </subcellularLocation>
    <subcellularLocation>
        <location evidence="1">Nucleus</location>
    </subcellularLocation>
</comment>